<keyword evidence="3" id="KW-1185">Reference proteome</keyword>
<dbReference type="AlphaFoldDB" id="A0A7M1UR03"/>
<sequence length="54" mass="6125">MDRLGLKPFKHKDLSDDEENGLDAEGMRKPVSSEPVKQVFQNEQCLHTVQGERG</sequence>
<dbReference type="Proteomes" id="UP000593766">
    <property type="component" value="Chromosome"/>
</dbReference>
<dbReference type="EMBL" id="CP063144">
    <property type="protein sequence ID" value="QOR94680.1"/>
    <property type="molecule type" value="Genomic_DNA"/>
</dbReference>
<proteinExistence type="predicted"/>
<dbReference type="GeneID" id="59454096"/>
<gene>
    <name evidence="2" type="ORF">IMZ38_01720</name>
</gene>
<accession>A0A7M1UR03</accession>
<feature type="region of interest" description="Disordered" evidence="1">
    <location>
        <begin position="1"/>
        <end position="35"/>
    </location>
</feature>
<evidence type="ECO:0000313" key="2">
    <source>
        <dbReference type="EMBL" id="QOR94680.1"/>
    </source>
</evidence>
<dbReference type="KEGG" id="tcs:IMZ38_01720"/>
<evidence type="ECO:0000313" key="3">
    <source>
        <dbReference type="Proteomes" id="UP000593766"/>
    </source>
</evidence>
<reference evidence="2 3" key="1">
    <citation type="submission" date="2020-10" db="EMBL/GenBank/DDBJ databases">
        <title>Complete genome sequence of Thermosphaera aggregans strain 3507.</title>
        <authorList>
            <person name="Zayulina K.S."/>
            <person name="Elcheninov A.G."/>
            <person name="Toshchakov S.V."/>
            <person name="Kublanov I.V."/>
            <person name="Kochetkova T.V."/>
        </authorList>
    </citation>
    <scope>NUCLEOTIDE SEQUENCE [LARGE SCALE GENOMIC DNA]</scope>
    <source>
        <strain evidence="2 3">3507</strain>
    </source>
</reference>
<organism evidence="2 3">
    <name type="scientific">Thermosphaera chiliense</name>
    <dbReference type="NCBI Taxonomy" id="3402707"/>
    <lineage>
        <taxon>Archaea</taxon>
        <taxon>Thermoproteota</taxon>
        <taxon>Thermoprotei</taxon>
        <taxon>Desulfurococcales</taxon>
        <taxon>Desulfurococcaceae</taxon>
        <taxon>Thermosphaera</taxon>
    </lineage>
</organism>
<name>A0A7M1UR03_9CREN</name>
<dbReference type="RefSeq" id="WP_193436477.1">
    <property type="nucleotide sequence ID" value="NZ_CP063144.1"/>
</dbReference>
<evidence type="ECO:0000256" key="1">
    <source>
        <dbReference type="SAM" id="MobiDB-lite"/>
    </source>
</evidence>
<protein>
    <submittedName>
        <fullName evidence="2">Uncharacterized protein</fullName>
    </submittedName>
</protein>